<dbReference type="PROSITE" id="PS00211">
    <property type="entry name" value="ABC_TRANSPORTER_1"/>
    <property type="match status" value="1"/>
</dbReference>
<evidence type="ECO:0000256" key="1">
    <source>
        <dbReference type="ARBA" id="ARBA00022448"/>
    </source>
</evidence>
<keyword evidence="4 9" id="KW-0067">ATP-binding</keyword>
<proteinExistence type="predicted"/>
<dbReference type="InterPro" id="IPR027417">
    <property type="entry name" value="P-loop_NTPase"/>
</dbReference>
<dbReference type="NCBIfam" id="TIGR00968">
    <property type="entry name" value="3a0106s01"/>
    <property type="match status" value="1"/>
</dbReference>
<dbReference type="PANTHER" id="PTHR42781">
    <property type="entry name" value="SPERMIDINE/PUTRESCINE IMPORT ATP-BINDING PROTEIN POTA"/>
    <property type="match status" value="1"/>
</dbReference>
<accession>A0A562J2G8</accession>
<evidence type="ECO:0000256" key="7">
    <source>
        <dbReference type="ARBA" id="ARBA00023136"/>
    </source>
</evidence>
<dbReference type="GO" id="GO:0015419">
    <property type="term" value="F:ABC-type sulfate transporter activity"/>
    <property type="evidence" value="ECO:0007669"/>
    <property type="project" value="InterPro"/>
</dbReference>
<evidence type="ECO:0000256" key="5">
    <source>
        <dbReference type="ARBA" id="ARBA00022967"/>
    </source>
</evidence>
<dbReference type="GO" id="GO:0005524">
    <property type="term" value="F:ATP binding"/>
    <property type="evidence" value="ECO:0007669"/>
    <property type="project" value="UniProtKB-KW"/>
</dbReference>
<dbReference type="PROSITE" id="PS50893">
    <property type="entry name" value="ABC_TRANSPORTER_2"/>
    <property type="match status" value="1"/>
</dbReference>
<keyword evidence="10" id="KW-1185">Reference proteome</keyword>
<keyword evidence="5" id="KW-1278">Translocase</keyword>
<name>A0A562J2G8_9GAMM</name>
<evidence type="ECO:0000313" key="10">
    <source>
        <dbReference type="Proteomes" id="UP000319627"/>
    </source>
</evidence>
<evidence type="ECO:0000259" key="8">
    <source>
        <dbReference type="PROSITE" id="PS50893"/>
    </source>
</evidence>
<keyword evidence="1" id="KW-0813">Transport</keyword>
<dbReference type="SUPFAM" id="SSF52540">
    <property type="entry name" value="P-loop containing nucleoside triphosphate hydrolases"/>
    <property type="match status" value="1"/>
</dbReference>
<dbReference type="OrthoDB" id="9802264at2"/>
<dbReference type="Pfam" id="PF00005">
    <property type="entry name" value="ABC_tran"/>
    <property type="match status" value="1"/>
</dbReference>
<dbReference type="InterPro" id="IPR003593">
    <property type="entry name" value="AAA+_ATPase"/>
</dbReference>
<dbReference type="CDD" id="cd03296">
    <property type="entry name" value="ABC_CysA_sulfate_importer"/>
    <property type="match status" value="1"/>
</dbReference>
<reference evidence="9 10" key="1">
    <citation type="submission" date="2019-07" db="EMBL/GenBank/DDBJ databases">
        <title>Genomic Encyclopedia of Type Strains, Phase I: the one thousand microbial genomes (KMG-I) project.</title>
        <authorList>
            <person name="Kyrpides N."/>
        </authorList>
    </citation>
    <scope>NUCLEOTIDE SEQUENCE [LARGE SCALE GENOMIC DNA]</scope>
    <source>
        <strain evidence="9 10">DSM 375</strain>
    </source>
</reference>
<dbReference type="SUPFAM" id="SSF50331">
    <property type="entry name" value="MOP-like"/>
    <property type="match status" value="1"/>
</dbReference>
<evidence type="ECO:0000256" key="2">
    <source>
        <dbReference type="ARBA" id="ARBA00022475"/>
    </source>
</evidence>
<keyword evidence="6" id="KW-0764">Sulfate transport</keyword>
<dbReference type="InterPro" id="IPR050093">
    <property type="entry name" value="ABC_SmlMolc_Importer"/>
</dbReference>
<protein>
    <submittedName>
        <fullName evidence="9">Sulfate transport system ATP-binding protein</fullName>
    </submittedName>
</protein>
<dbReference type="Pfam" id="PF12857">
    <property type="entry name" value="TOBE_3"/>
    <property type="match status" value="1"/>
</dbReference>
<dbReference type="PANTHER" id="PTHR42781:SF4">
    <property type="entry name" value="SPERMIDINE_PUTRESCINE IMPORT ATP-BINDING PROTEIN POTA"/>
    <property type="match status" value="1"/>
</dbReference>
<evidence type="ECO:0000313" key="9">
    <source>
        <dbReference type="EMBL" id="TWH77481.1"/>
    </source>
</evidence>
<dbReference type="InterPro" id="IPR003439">
    <property type="entry name" value="ABC_transporter-like_ATP-bd"/>
</dbReference>
<feature type="domain" description="ABC transporter" evidence="8">
    <location>
        <begin position="3"/>
        <end position="237"/>
    </location>
</feature>
<sequence>MSIEVSQVNKHFGSFQALKNIDLKIQSGELVALLGPSGCGKTTLLRIIAGLETPDTGSILFHGEDVSSREVRERNVGFVFQHYALFRHMSVFDNVAFGLRMKPKSQRPSEKVIADKVHELLNLVQLDWLADRYPEQLSGGQRQRIALARALAVEPKVLLLDEPFGALDAKVRKELRRWLARLHEEVHLTSVFVTHDQEEAMEVADRIVVMNKGVVEQIGSPGEVYENPASDFVYHFLGDSNHLKQGDEHILFRPHEVALARQAENDFRPAEVRDIRPLGAVTRITLKLDSQDEFIEAEVIKDHASLKGLSRGQILYFKPKANTPA</sequence>
<dbReference type="Proteomes" id="UP000319627">
    <property type="component" value="Unassembled WGS sequence"/>
</dbReference>
<evidence type="ECO:0000256" key="4">
    <source>
        <dbReference type="ARBA" id="ARBA00022840"/>
    </source>
</evidence>
<dbReference type="InterPro" id="IPR005666">
    <property type="entry name" value="Sulph_transpt1"/>
</dbReference>
<dbReference type="InterPro" id="IPR017871">
    <property type="entry name" value="ABC_transporter-like_CS"/>
</dbReference>
<gene>
    <name evidence="9" type="ORF">LX59_00398</name>
</gene>
<dbReference type="GO" id="GO:0043190">
    <property type="term" value="C:ATP-binding cassette (ABC) transporter complex"/>
    <property type="evidence" value="ECO:0007669"/>
    <property type="project" value="InterPro"/>
</dbReference>
<dbReference type="FunFam" id="3.40.50.300:FF:000227">
    <property type="entry name" value="Sulfate/thiosulfate import ATP-binding protein CysA"/>
    <property type="match status" value="1"/>
</dbReference>
<dbReference type="RefSeq" id="WP_144570146.1">
    <property type="nucleotide sequence ID" value="NZ_VLKG01000001.1"/>
</dbReference>
<dbReference type="InterPro" id="IPR008995">
    <property type="entry name" value="Mo/tungstate-bd_C_term_dom"/>
</dbReference>
<dbReference type="GO" id="GO:0016887">
    <property type="term" value="F:ATP hydrolysis activity"/>
    <property type="evidence" value="ECO:0007669"/>
    <property type="project" value="InterPro"/>
</dbReference>
<organism evidence="9 10">
    <name type="scientific">Azomonas agilis</name>
    <dbReference type="NCBI Taxonomy" id="116849"/>
    <lineage>
        <taxon>Bacteria</taxon>
        <taxon>Pseudomonadati</taxon>
        <taxon>Pseudomonadota</taxon>
        <taxon>Gammaproteobacteria</taxon>
        <taxon>Pseudomonadales</taxon>
        <taxon>Pseudomonadaceae</taxon>
        <taxon>Azomonas</taxon>
    </lineage>
</organism>
<dbReference type="Gene3D" id="3.40.50.300">
    <property type="entry name" value="P-loop containing nucleotide triphosphate hydrolases"/>
    <property type="match status" value="1"/>
</dbReference>
<evidence type="ECO:0000256" key="3">
    <source>
        <dbReference type="ARBA" id="ARBA00022741"/>
    </source>
</evidence>
<evidence type="ECO:0000256" key="6">
    <source>
        <dbReference type="ARBA" id="ARBA00023032"/>
    </source>
</evidence>
<keyword evidence="3" id="KW-0547">Nucleotide-binding</keyword>
<keyword evidence="2" id="KW-1003">Cell membrane</keyword>
<dbReference type="AlphaFoldDB" id="A0A562J2G8"/>
<dbReference type="SMART" id="SM00382">
    <property type="entry name" value="AAA"/>
    <property type="match status" value="1"/>
</dbReference>
<dbReference type="EMBL" id="VLKG01000001">
    <property type="protein sequence ID" value="TWH77481.1"/>
    <property type="molecule type" value="Genomic_DNA"/>
</dbReference>
<comment type="caution">
    <text evidence="9">The sequence shown here is derived from an EMBL/GenBank/DDBJ whole genome shotgun (WGS) entry which is preliminary data.</text>
</comment>
<dbReference type="InterPro" id="IPR024765">
    <property type="entry name" value="TOBE-like"/>
</dbReference>
<keyword evidence="7" id="KW-0472">Membrane</keyword>